<dbReference type="Proteomes" id="UP000830671">
    <property type="component" value="Chromosome 10"/>
</dbReference>
<gene>
    <name evidence="1" type="ORF">CLUP02_18114</name>
</gene>
<dbReference type="KEGG" id="clup:CLUP02_18114"/>
<reference evidence="1" key="1">
    <citation type="journal article" date="2021" name="Mol. Plant Microbe Interact.">
        <title>Complete Genome Sequence of the Plant-Pathogenic Fungus Colletotrichum lupini.</title>
        <authorList>
            <person name="Baroncelli R."/>
            <person name="Pensec F."/>
            <person name="Da Lio D."/>
            <person name="Boufleur T."/>
            <person name="Vicente I."/>
            <person name="Sarrocco S."/>
            <person name="Picot A."/>
            <person name="Baraldi E."/>
            <person name="Sukno S."/>
            <person name="Thon M."/>
            <person name="Le Floch G."/>
        </authorList>
    </citation>
    <scope>NUCLEOTIDE SEQUENCE</scope>
    <source>
        <strain evidence="1">IMI 504893</strain>
    </source>
</reference>
<name>A0A9Q8SGQ6_9PEZI</name>
<organism evidence="1 2">
    <name type="scientific">Colletotrichum lupini</name>
    <dbReference type="NCBI Taxonomy" id="145971"/>
    <lineage>
        <taxon>Eukaryota</taxon>
        <taxon>Fungi</taxon>
        <taxon>Dikarya</taxon>
        <taxon>Ascomycota</taxon>
        <taxon>Pezizomycotina</taxon>
        <taxon>Sordariomycetes</taxon>
        <taxon>Hypocreomycetidae</taxon>
        <taxon>Glomerellales</taxon>
        <taxon>Glomerellaceae</taxon>
        <taxon>Colletotrichum</taxon>
        <taxon>Colletotrichum acutatum species complex</taxon>
    </lineage>
</organism>
<evidence type="ECO:0000313" key="1">
    <source>
        <dbReference type="EMBL" id="UQC76601.1"/>
    </source>
</evidence>
<dbReference type="RefSeq" id="XP_049138242.1">
    <property type="nucleotide sequence ID" value="XM_049297018.1"/>
</dbReference>
<proteinExistence type="predicted"/>
<keyword evidence="2" id="KW-1185">Reference proteome</keyword>
<dbReference type="GeneID" id="73352028"/>
<accession>A0A9Q8SGQ6</accession>
<dbReference type="EMBL" id="CP019472">
    <property type="protein sequence ID" value="UQC76601.1"/>
    <property type="molecule type" value="Genomic_DNA"/>
</dbReference>
<protein>
    <submittedName>
        <fullName evidence="1">Uncharacterized protein</fullName>
    </submittedName>
</protein>
<evidence type="ECO:0000313" key="2">
    <source>
        <dbReference type="Proteomes" id="UP000830671"/>
    </source>
</evidence>
<dbReference type="AlphaFoldDB" id="A0A9Q8SGQ6"/>
<sequence>MPPMVTKRDIDVAEILKSRIIKFIVGDDEVEYNVHEAAISGLSSPLPALIPI</sequence>